<dbReference type="AlphaFoldDB" id="A0A2J6TC20"/>
<name>A0A2J6TC20_9HELO</name>
<dbReference type="RefSeq" id="XP_024737481.1">
    <property type="nucleotide sequence ID" value="XM_024872390.1"/>
</dbReference>
<keyword evidence="2" id="KW-1185">Reference proteome</keyword>
<evidence type="ECO:0000313" key="1">
    <source>
        <dbReference type="EMBL" id="PMD60577.1"/>
    </source>
</evidence>
<dbReference type="Proteomes" id="UP000235371">
    <property type="component" value="Unassembled WGS sequence"/>
</dbReference>
<organism evidence="1 2">
    <name type="scientific">Hyaloscypha bicolor E</name>
    <dbReference type="NCBI Taxonomy" id="1095630"/>
    <lineage>
        <taxon>Eukaryota</taxon>
        <taxon>Fungi</taxon>
        <taxon>Dikarya</taxon>
        <taxon>Ascomycota</taxon>
        <taxon>Pezizomycotina</taxon>
        <taxon>Leotiomycetes</taxon>
        <taxon>Helotiales</taxon>
        <taxon>Hyaloscyphaceae</taxon>
        <taxon>Hyaloscypha</taxon>
        <taxon>Hyaloscypha bicolor</taxon>
    </lineage>
</organism>
<dbReference type="EMBL" id="KZ613788">
    <property type="protein sequence ID" value="PMD60577.1"/>
    <property type="molecule type" value="Genomic_DNA"/>
</dbReference>
<accession>A0A2J6TC20</accession>
<protein>
    <submittedName>
        <fullName evidence="1">Uncharacterized protein</fullName>
    </submittedName>
</protein>
<gene>
    <name evidence="1" type="ORF">K444DRAFT_386229</name>
</gene>
<dbReference type="InParanoid" id="A0A2J6TC20"/>
<evidence type="ECO:0000313" key="2">
    <source>
        <dbReference type="Proteomes" id="UP000235371"/>
    </source>
</evidence>
<proteinExistence type="predicted"/>
<dbReference type="OrthoDB" id="2740448at2759"/>
<sequence length="92" mass="10725">MVEKGDEAKPPNRTHIHDPRFENLPELWYKIHVLIFDLRSYQTNTGSRDRLEIIVDPSYIGSPYFTSCEVAIIKFPPNRWEQGTNNACGAYR</sequence>
<reference evidence="1 2" key="1">
    <citation type="submission" date="2016-04" db="EMBL/GenBank/DDBJ databases">
        <title>A degradative enzymes factory behind the ericoid mycorrhizal symbiosis.</title>
        <authorList>
            <consortium name="DOE Joint Genome Institute"/>
            <person name="Martino E."/>
            <person name="Morin E."/>
            <person name="Grelet G."/>
            <person name="Kuo A."/>
            <person name="Kohler A."/>
            <person name="Daghino S."/>
            <person name="Barry K."/>
            <person name="Choi C."/>
            <person name="Cichocki N."/>
            <person name="Clum A."/>
            <person name="Copeland A."/>
            <person name="Hainaut M."/>
            <person name="Haridas S."/>
            <person name="Labutti K."/>
            <person name="Lindquist E."/>
            <person name="Lipzen A."/>
            <person name="Khouja H.-R."/>
            <person name="Murat C."/>
            <person name="Ohm R."/>
            <person name="Olson A."/>
            <person name="Spatafora J."/>
            <person name="Veneault-Fourrey C."/>
            <person name="Henrissat B."/>
            <person name="Grigoriev I."/>
            <person name="Martin F."/>
            <person name="Perotto S."/>
        </authorList>
    </citation>
    <scope>NUCLEOTIDE SEQUENCE [LARGE SCALE GENOMIC DNA]</scope>
    <source>
        <strain evidence="1 2">E</strain>
    </source>
</reference>
<dbReference type="GeneID" id="36580471"/>